<dbReference type="EMBL" id="CP046452">
    <property type="protein sequence ID" value="QGU01398.1"/>
    <property type="molecule type" value="Genomic_DNA"/>
</dbReference>
<evidence type="ECO:0000256" key="2">
    <source>
        <dbReference type="SAM" id="Phobius"/>
    </source>
</evidence>
<accession>A0A6B8W121</accession>
<feature type="transmembrane region" description="Helical" evidence="2">
    <location>
        <begin position="27"/>
        <end position="48"/>
    </location>
</feature>
<evidence type="ECO:0000256" key="1">
    <source>
        <dbReference type="SAM" id="MobiDB-lite"/>
    </source>
</evidence>
<evidence type="ECO:0000313" key="4">
    <source>
        <dbReference type="Proteomes" id="UP000427071"/>
    </source>
</evidence>
<sequence length="86" mass="9162">MTYNPYQDDTQFPAPPLAPQSKKSGGCLVFLFVLAGLAAAGYGVWTYVLHEQWPGGEPEKIIITESPAATPEPGQGGQSWGTIPTK</sequence>
<feature type="compositionally biased region" description="Polar residues" evidence="1">
    <location>
        <begin position="1"/>
        <end position="10"/>
    </location>
</feature>
<organism evidence="3 4">
    <name type="scientific">Corynebacterium kalinowskii</name>
    <dbReference type="NCBI Taxonomy" id="2675216"/>
    <lineage>
        <taxon>Bacteria</taxon>
        <taxon>Bacillati</taxon>
        <taxon>Actinomycetota</taxon>
        <taxon>Actinomycetes</taxon>
        <taxon>Mycobacteriales</taxon>
        <taxon>Corynebacteriaceae</taxon>
        <taxon>Corynebacterium</taxon>
    </lineage>
</organism>
<dbReference type="Proteomes" id="UP000427071">
    <property type="component" value="Chromosome"/>
</dbReference>
<proteinExistence type="predicted"/>
<name>A0A6B8W121_9CORY</name>
<evidence type="ECO:0000313" key="3">
    <source>
        <dbReference type="EMBL" id="QGU01398.1"/>
    </source>
</evidence>
<keyword evidence="2" id="KW-0812">Transmembrane</keyword>
<gene>
    <name evidence="3" type="ORF">CKALI_02545</name>
</gene>
<feature type="region of interest" description="Disordered" evidence="1">
    <location>
        <begin position="66"/>
        <end position="86"/>
    </location>
</feature>
<dbReference type="KEGG" id="ckw:CKALI_02545"/>
<keyword evidence="2" id="KW-0472">Membrane</keyword>
<keyword evidence="2" id="KW-1133">Transmembrane helix</keyword>
<dbReference type="AlphaFoldDB" id="A0A6B8W121"/>
<reference evidence="4" key="1">
    <citation type="submission" date="2019-11" db="EMBL/GenBank/DDBJ databases">
        <title>Complete genome sequence of Corynebacterium kalinowskii 1959, a novel Corynebacterium species isolated from soil of a small paddock in Vilsendorf, Germany.</title>
        <authorList>
            <person name="Schaffert L."/>
            <person name="Ruwe M."/>
            <person name="Milse J."/>
            <person name="Hanuschka K."/>
            <person name="Ortseifen V."/>
            <person name="Droste J."/>
            <person name="Brandt D."/>
            <person name="Schlueter L."/>
            <person name="Kutter Y."/>
            <person name="Vinke S."/>
            <person name="Viehoefer P."/>
            <person name="Jacob L."/>
            <person name="Luebke N.-C."/>
            <person name="Schulte-Berndt E."/>
            <person name="Hain C."/>
            <person name="Linder M."/>
            <person name="Schmidt P."/>
            <person name="Wollenschlaeger L."/>
            <person name="Luttermann T."/>
            <person name="Thieme E."/>
            <person name="Hassa J."/>
            <person name="Haak M."/>
            <person name="Wittchen M."/>
            <person name="Mentz A."/>
            <person name="Persicke M."/>
            <person name="Busche T."/>
            <person name="Ruckert C."/>
        </authorList>
    </citation>
    <scope>NUCLEOTIDE SEQUENCE [LARGE SCALE GENOMIC DNA]</scope>
    <source>
        <strain evidence="4">1959</strain>
    </source>
</reference>
<dbReference type="RefSeq" id="WP_156191802.1">
    <property type="nucleotide sequence ID" value="NZ_CP046452.1"/>
</dbReference>
<feature type="region of interest" description="Disordered" evidence="1">
    <location>
        <begin position="1"/>
        <end position="21"/>
    </location>
</feature>
<protein>
    <submittedName>
        <fullName evidence="3">Uncharacterized protein</fullName>
    </submittedName>
</protein>
<keyword evidence="4" id="KW-1185">Reference proteome</keyword>